<dbReference type="GO" id="GO:0004674">
    <property type="term" value="F:protein serine/threonine kinase activity"/>
    <property type="evidence" value="ECO:0007669"/>
    <property type="project" value="TreeGrafter"/>
</dbReference>
<dbReference type="GO" id="GO:0005737">
    <property type="term" value="C:cytoplasm"/>
    <property type="evidence" value="ECO:0007669"/>
    <property type="project" value="TreeGrafter"/>
</dbReference>
<evidence type="ECO:0000259" key="1">
    <source>
        <dbReference type="PROSITE" id="PS50011"/>
    </source>
</evidence>
<dbReference type="GO" id="GO:0044773">
    <property type="term" value="P:mitotic DNA damage checkpoint signaling"/>
    <property type="evidence" value="ECO:0007669"/>
    <property type="project" value="TreeGrafter"/>
</dbReference>
<dbReference type="EMBL" id="HE806321">
    <property type="protein sequence ID" value="CCH61715.1"/>
    <property type="molecule type" value="Genomic_DNA"/>
</dbReference>
<dbReference type="SUPFAM" id="SSF56112">
    <property type="entry name" value="Protein kinase-like (PK-like)"/>
    <property type="match status" value="1"/>
</dbReference>
<dbReference type="Proteomes" id="UP000002866">
    <property type="component" value="Chromosome 6"/>
</dbReference>
<reference evidence="2 3" key="1">
    <citation type="journal article" date="2011" name="Proc. Natl. Acad. Sci. U.S.A.">
        <title>Evolutionary erosion of yeast sex chromosomes by mating-type switching accidents.</title>
        <authorList>
            <person name="Gordon J.L."/>
            <person name="Armisen D."/>
            <person name="Proux-Wera E."/>
            <person name="Oheigeartaigh S.S."/>
            <person name="Byrne K.P."/>
            <person name="Wolfe K.H."/>
        </authorList>
    </citation>
    <scope>NUCLEOTIDE SEQUENCE [LARGE SCALE GENOMIC DNA]</scope>
    <source>
        <strain evidence="3">ATCC 34711 / CBS 6284 / DSM 70876 / NBRC 10599 / NRRL Y-10934 / UCD 77-7</strain>
    </source>
</reference>
<dbReference type="InterPro" id="IPR008271">
    <property type="entry name" value="Ser/Thr_kinase_AS"/>
</dbReference>
<dbReference type="FunCoup" id="I2H5R3">
    <property type="interactions" value="286"/>
</dbReference>
<dbReference type="OrthoDB" id="1668230at2759"/>
<dbReference type="KEGG" id="tbl:TBLA_0F01730"/>
<dbReference type="PROSITE" id="PS50011">
    <property type="entry name" value="PROTEIN_KINASE_DOM"/>
    <property type="match status" value="1"/>
</dbReference>
<dbReference type="Gene3D" id="1.10.510.10">
    <property type="entry name" value="Transferase(Phosphotransferase) domain 1"/>
    <property type="match status" value="1"/>
</dbReference>
<dbReference type="HOGENOM" id="CLU_799686_0_0_1"/>
<dbReference type="InterPro" id="IPR011009">
    <property type="entry name" value="Kinase-like_dom_sf"/>
</dbReference>
<dbReference type="GeneID" id="14496824"/>
<feature type="domain" description="Protein kinase" evidence="1">
    <location>
        <begin position="60"/>
        <end position="347"/>
    </location>
</feature>
<evidence type="ECO:0000313" key="3">
    <source>
        <dbReference type="Proteomes" id="UP000002866"/>
    </source>
</evidence>
<dbReference type="GO" id="GO:0005524">
    <property type="term" value="F:ATP binding"/>
    <property type="evidence" value="ECO:0007669"/>
    <property type="project" value="InterPro"/>
</dbReference>
<dbReference type="PANTHER" id="PTHR44167:SF24">
    <property type="entry name" value="SERINE_THREONINE-PROTEIN KINASE CHK2"/>
    <property type="match status" value="1"/>
</dbReference>
<dbReference type="eggNOG" id="ENOG502RW7G">
    <property type="taxonomic scope" value="Eukaryota"/>
</dbReference>
<name>I2H5R3_HENB6</name>
<evidence type="ECO:0000313" key="2">
    <source>
        <dbReference type="EMBL" id="CCH61715.1"/>
    </source>
</evidence>
<dbReference type="RefSeq" id="XP_004181234.1">
    <property type="nucleotide sequence ID" value="XM_004181186.1"/>
</dbReference>
<dbReference type="InParanoid" id="I2H5R3"/>
<dbReference type="AlphaFoldDB" id="I2H5R3"/>
<organism evidence="2 3">
    <name type="scientific">Henningerozyma blattae (strain ATCC 34711 / CBS 6284 / DSM 70876 / NBRC 10599 / NRRL Y-10934 / UCD 77-7)</name>
    <name type="common">Yeast</name>
    <name type="synonym">Tetrapisispora blattae</name>
    <dbReference type="NCBI Taxonomy" id="1071380"/>
    <lineage>
        <taxon>Eukaryota</taxon>
        <taxon>Fungi</taxon>
        <taxon>Dikarya</taxon>
        <taxon>Ascomycota</taxon>
        <taxon>Saccharomycotina</taxon>
        <taxon>Saccharomycetes</taxon>
        <taxon>Saccharomycetales</taxon>
        <taxon>Saccharomycetaceae</taxon>
        <taxon>Henningerozyma</taxon>
    </lineage>
</organism>
<dbReference type="PROSITE" id="PS00108">
    <property type="entry name" value="PROTEIN_KINASE_ST"/>
    <property type="match status" value="1"/>
</dbReference>
<dbReference type="OMA" id="ACITGRE"/>
<accession>I2H5R3</accession>
<dbReference type="Pfam" id="PF00069">
    <property type="entry name" value="Pkinase"/>
    <property type="match status" value="1"/>
</dbReference>
<dbReference type="SMART" id="SM00220">
    <property type="entry name" value="S_TKc"/>
    <property type="match status" value="1"/>
</dbReference>
<gene>
    <name evidence="2" type="primary">TBLA0F01730</name>
    <name evidence="2" type="ORF">TBLA_0F01730</name>
</gene>
<dbReference type="PANTHER" id="PTHR44167">
    <property type="entry name" value="OVARIAN-SPECIFIC SERINE/THREONINE-PROTEIN KINASE LOK-RELATED"/>
    <property type="match status" value="1"/>
</dbReference>
<dbReference type="GO" id="GO:0005634">
    <property type="term" value="C:nucleus"/>
    <property type="evidence" value="ECO:0007669"/>
    <property type="project" value="TreeGrafter"/>
</dbReference>
<protein>
    <recommendedName>
        <fullName evidence="1">Protein kinase domain-containing protein</fullName>
    </recommendedName>
</protein>
<proteinExistence type="predicted"/>
<sequence length="347" mass="40412">MSLMNSPPTSPIKLKRNRRFQQQNQLSIHQLLDIILDQDVQLNHLLRSTAPVTTHSKQTLLLPNIVSLDDLKSTISDKEILLYHNMNCRIIEFASDKVIKTISNTGNNNSSYRSKLRLLHEGLILYYIKLHSKISNNIIQLDKFINIPHNNIPGLLLPKYDSSLYDYIRKNTSMPLDDKKSIWYKLFNNMLNSLKTLKDLNIIHLDIKTSNVLVDLDKAEFYLTDFSSSFVFQDFTANNNDISLESTIEYLHPNLINHLSAPSHQSDLYSMGLTLLTFITGQEPFHNSMDNEYNNKISRLTYLIEMINKRDPIKYNLQFVTDSSTMEKNWQFEINLIKNNFFNDLYS</sequence>
<keyword evidence="3" id="KW-1185">Reference proteome</keyword>
<dbReference type="InterPro" id="IPR000719">
    <property type="entry name" value="Prot_kinase_dom"/>
</dbReference>